<feature type="compositionally biased region" description="Low complexity" evidence="1">
    <location>
        <begin position="1"/>
        <end position="21"/>
    </location>
</feature>
<dbReference type="InterPro" id="IPR029058">
    <property type="entry name" value="AB_hydrolase_fold"/>
</dbReference>
<feature type="region of interest" description="Disordered" evidence="1">
    <location>
        <begin position="749"/>
        <end position="776"/>
    </location>
</feature>
<feature type="compositionally biased region" description="Pro residues" evidence="1">
    <location>
        <begin position="48"/>
        <end position="79"/>
    </location>
</feature>
<protein>
    <recommendedName>
        <fullName evidence="2">DUF1023 domain-containing protein</fullName>
    </recommendedName>
</protein>
<evidence type="ECO:0000256" key="1">
    <source>
        <dbReference type="SAM" id="MobiDB-lite"/>
    </source>
</evidence>
<dbReference type="Proteomes" id="UP000824496">
    <property type="component" value="Chromosome"/>
</dbReference>
<proteinExistence type="predicted"/>
<dbReference type="InterPro" id="IPR010427">
    <property type="entry name" value="DUF1023"/>
</dbReference>
<dbReference type="SUPFAM" id="SSF53474">
    <property type="entry name" value="alpha/beta-Hydrolases"/>
    <property type="match status" value="1"/>
</dbReference>
<evidence type="ECO:0000313" key="3">
    <source>
        <dbReference type="EMBL" id="BDA64338.1"/>
    </source>
</evidence>
<dbReference type="Gene3D" id="3.40.50.1820">
    <property type="entry name" value="alpha/beta hydrolase"/>
    <property type="match status" value="1"/>
</dbReference>
<organism evidence="3 4">
    <name type="scientific">Actinomyces capricornis</name>
    <dbReference type="NCBI Taxonomy" id="2755559"/>
    <lineage>
        <taxon>Bacteria</taxon>
        <taxon>Bacillati</taxon>
        <taxon>Actinomycetota</taxon>
        <taxon>Actinomycetes</taxon>
        <taxon>Actinomycetales</taxon>
        <taxon>Actinomycetaceae</taxon>
        <taxon>Actinomyces</taxon>
    </lineage>
</organism>
<name>A0ABN6K7L1_9ACTO</name>
<accession>A0ABN6K7L1</accession>
<gene>
    <name evidence="3" type="ORF">MANAM107_11720</name>
</gene>
<dbReference type="RefSeq" id="WP_223912327.1">
    <property type="nucleotide sequence ID" value="NZ_AP025017.1"/>
</dbReference>
<evidence type="ECO:0000259" key="2">
    <source>
        <dbReference type="Pfam" id="PF06259"/>
    </source>
</evidence>
<dbReference type="EMBL" id="AP025017">
    <property type="protein sequence ID" value="BDA64338.1"/>
    <property type="molecule type" value="Genomic_DNA"/>
</dbReference>
<feature type="region of interest" description="Disordered" evidence="1">
    <location>
        <begin position="1"/>
        <end position="119"/>
    </location>
</feature>
<dbReference type="Pfam" id="PF06259">
    <property type="entry name" value="Abhydrolase_8"/>
    <property type="match status" value="1"/>
</dbReference>
<keyword evidence="4" id="KW-1185">Reference proteome</keyword>
<evidence type="ECO:0000313" key="4">
    <source>
        <dbReference type="Proteomes" id="UP000824496"/>
    </source>
</evidence>
<reference evidence="3 4" key="1">
    <citation type="submission" date="2021-08" db="EMBL/GenBank/DDBJ databases">
        <title>Whole genome sequence of novel Actinomyces species strain MAS-1.</title>
        <authorList>
            <person name="Saito M."/>
            <person name="Kuwahara N."/>
            <person name="Takizawa T."/>
            <person name="Gotouda H."/>
            <person name="Ochiai T."/>
        </authorList>
    </citation>
    <scope>NUCLEOTIDE SEQUENCE [LARGE SCALE GENOMIC DNA]</scope>
    <source>
        <strain evidence="3 4">MAS-1</strain>
    </source>
</reference>
<sequence>MASTATAPPAPTAGSPRAPAGSGTGVSPGSLQGAATPMLTLPDRTPGEPAPAPAPGPPPSRTPTPGEPVAVPTPVPSRPDPGSGRLSEPAPQPGAAPVDPSPDSAGGLHGNAPDSVGSLRGHEWSIPWAGSGAAIIVSGGTTSVSTDDLDATAGSLILAADSLDDARTHAQAALNEVQARPAPVVPDPTPSTQVSRFFVCQDPYSSEPAPMGAIFTCTPGVSAPTSPLEGLPAFTEPGSLSSWAPGQWDPATTFELKRSTAVTALTSLISGPGSLQDTASVLRALASDLSACSELYGLAEGSATPGGGTMGPVDMRAFDNMLLNRALWPVVAGAGLALTPGTDLYQWILDNVSENEMILAGVQSLTVLLNDPATAQWVKNDIARLILLSSWLSQAKTGREAVTIQAYLAAVAQRIDPWVSEQLPETTRVGTRTVSTASLTPMQRACLHLANLSGQSGATLFGSQVGLSVKPVNGKGYSVLPPSREDPYGLGTPVAPGLLGAMTPATAPRTISETISHSQDVQSAGSKMQGEGQEVGVISIQRTDHADGRVSWTVYVPGTTDWTSGDNEPQDLLTNLEAVAGVPTVMESAVVTAMRQAGIQPGQEVALYGHSQGGITVSNLAADPAIRERYTITSVLTAGSPTAEADIPDDVHVLHVENTADAVPGLEGAATPTAENRQVALVDTHQMGIEEYPHGSDVYARATQGMEEAYPEIAPWSEAFNRVTGAGEEGAVTTEQVFVIQRELNDPVGPIHRPGSGPPLLLGTVPRLPGYGPGAG</sequence>
<feature type="domain" description="DUF1023" evidence="2">
    <location>
        <begin position="570"/>
        <end position="653"/>
    </location>
</feature>